<dbReference type="InterPro" id="IPR009804">
    <property type="entry name" value="SIFV_Orf14"/>
</dbReference>
<dbReference type="Gene3D" id="3.30.160.300">
    <property type="match status" value="1"/>
</dbReference>
<organismHost>
    <name type="scientific">Saccharolobus islandicus</name>
    <name type="common">Sulfolobus islandicus</name>
    <dbReference type="NCBI Taxonomy" id="43080"/>
</organismHost>
<dbReference type="Pfam" id="PF07118">
    <property type="entry name" value="DUF1374"/>
    <property type="match status" value="1"/>
</dbReference>
<dbReference type="CDD" id="cd22267">
    <property type="entry name" value="AcrID1"/>
    <property type="match status" value="1"/>
</dbReference>
<accession>Q5W350</accession>
<dbReference type="NCBIfam" id="NF033952">
    <property type="entry name" value="AcrID1_fam"/>
    <property type="match status" value="1"/>
</dbReference>
<name>Q5W350_SIRV1</name>
<proteinExistence type="predicted"/>
<dbReference type="EMBL" id="AJ703803">
    <property type="protein sequence ID" value="CAG28283.1"/>
    <property type="molecule type" value="Genomic_DNA"/>
</dbReference>
<reference evidence="1" key="1">
    <citation type="submission" date="2004-05" db="EMBL/GenBank/DDBJ databases">
        <title>Multiple variants of the archaeal rudivirus SIRV1: evolution of a population of DNA virus species.</title>
        <authorList>
            <person name="Peng X."/>
            <person name="Phan H."/>
            <person name="Kessler A."/>
            <person name="Garrett R.A."/>
            <person name="Prangishvili D."/>
        </authorList>
    </citation>
    <scope>NUCLEOTIDE SEQUENCE</scope>
</reference>
<protein>
    <submittedName>
        <fullName evidence="1">Uncharacterized protein</fullName>
    </submittedName>
</protein>
<sequence>MEFEDLDVVLYVFFENQEMKSFEFEFKELFEVNENALRYLVGVPDSRNKIKNNNEIIEEFIYYQDTDILIKLIFYYTKGTNKIYIRKIYGWREKRLESEDEENNI</sequence>
<evidence type="ECO:0000313" key="1">
    <source>
        <dbReference type="EMBL" id="CAG28283.1"/>
    </source>
</evidence>
<organism evidence="1">
    <name type="scientific">Sulfolobus islandicus rod-shaped virus 1</name>
    <name type="common">SIRV-1</name>
    <name type="synonym">Sulfolobus virus SIRV-1</name>
    <dbReference type="NCBI Taxonomy" id="157898"/>
    <lineage>
        <taxon>Viruses</taxon>
        <taxon>Adnaviria</taxon>
        <taxon>Zilligvirae</taxon>
        <taxon>Taleaviricota</taxon>
        <taxon>Tokiviricetes</taxon>
        <taxon>Ligamenvirales</taxon>
        <taxon>Rudiviridae</taxon>
        <taxon>Icerudivirus</taxon>
        <taxon>Icerudivirus kverkfjoellense</taxon>
        <taxon>Icerudivirus SIRV1</taxon>
    </lineage>
</organism>